<dbReference type="GO" id="GO:0005525">
    <property type="term" value="F:GTP binding"/>
    <property type="evidence" value="ECO:0007669"/>
    <property type="project" value="UniProtKB-KW"/>
</dbReference>
<comment type="catalytic activity">
    <reaction evidence="12">
        <text>GTP + H2O = GDP + phosphate + H(+)</text>
        <dbReference type="Rhea" id="RHEA:19669"/>
        <dbReference type="ChEBI" id="CHEBI:15377"/>
        <dbReference type="ChEBI" id="CHEBI:15378"/>
        <dbReference type="ChEBI" id="CHEBI:37565"/>
        <dbReference type="ChEBI" id="CHEBI:43474"/>
        <dbReference type="ChEBI" id="CHEBI:58189"/>
    </reaction>
    <physiologicalReaction direction="left-to-right" evidence="12">
        <dbReference type="Rhea" id="RHEA:19670"/>
    </physiologicalReaction>
</comment>
<dbReference type="CDD" id="cd04137">
    <property type="entry name" value="RheB"/>
    <property type="match status" value="1"/>
</dbReference>
<dbReference type="SMART" id="SM00173">
    <property type="entry name" value="RAS"/>
    <property type="match status" value="1"/>
</dbReference>
<dbReference type="GO" id="GO:0003924">
    <property type="term" value="F:GTPase activity"/>
    <property type="evidence" value="ECO:0007669"/>
    <property type="project" value="InterPro"/>
</dbReference>
<evidence type="ECO:0000256" key="10">
    <source>
        <dbReference type="ARBA" id="ARBA00023289"/>
    </source>
</evidence>
<dbReference type="SMART" id="SM00174">
    <property type="entry name" value="RHO"/>
    <property type="match status" value="1"/>
</dbReference>
<keyword evidence="2" id="KW-0488">Methylation</keyword>
<gene>
    <name evidence="14" type="ORF">BQ2448_4502</name>
</gene>
<dbReference type="PANTHER" id="PTHR24070">
    <property type="entry name" value="RAS, DI-RAS, AND RHEB FAMILY MEMBERS OF SMALL GTPASE SUPERFAMILY"/>
    <property type="match status" value="1"/>
</dbReference>
<proteinExistence type="inferred from homology"/>
<keyword evidence="4" id="KW-0547">Nucleotide-binding</keyword>
<name>A0A238FKV2_9BASI</name>
<dbReference type="InterPro" id="IPR001806">
    <property type="entry name" value="Small_GTPase"/>
</dbReference>
<keyword evidence="9" id="KW-0449">Lipoprotein</keyword>
<keyword evidence="3" id="KW-0479">Metal-binding</keyword>
<accession>A0A238FKV2</accession>
<evidence type="ECO:0000256" key="5">
    <source>
        <dbReference type="ARBA" id="ARBA00022801"/>
    </source>
</evidence>
<dbReference type="SMART" id="SM00175">
    <property type="entry name" value="RAB"/>
    <property type="match status" value="1"/>
</dbReference>
<dbReference type="GO" id="GO:0046872">
    <property type="term" value="F:metal ion binding"/>
    <property type="evidence" value="ECO:0007669"/>
    <property type="project" value="UniProtKB-KW"/>
</dbReference>
<keyword evidence="7" id="KW-0342">GTP-binding</keyword>
<dbReference type="SUPFAM" id="SSF52540">
    <property type="entry name" value="P-loop containing nucleoside triphosphate hydrolases"/>
    <property type="match status" value="1"/>
</dbReference>
<keyword evidence="8" id="KW-0472">Membrane</keyword>
<protein>
    <submittedName>
        <fullName evidence="14">BQ2448_4502 protein</fullName>
    </submittedName>
</protein>
<keyword evidence="15" id="KW-1185">Reference proteome</keyword>
<dbReference type="PRINTS" id="PR00449">
    <property type="entry name" value="RASTRNSFRMNG"/>
</dbReference>
<dbReference type="Gene3D" id="3.40.50.300">
    <property type="entry name" value="P-loop containing nucleotide triphosphate hydrolases"/>
    <property type="match status" value="1"/>
</dbReference>
<dbReference type="EMBL" id="FMSP01000008">
    <property type="protein sequence ID" value="SCV71808.1"/>
    <property type="molecule type" value="Genomic_DNA"/>
</dbReference>
<dbReference type="AlphaFoldDB" id="A0A238FKV2"/>
<evidence type="ECO:0000256" key="1">
    <source>
        <dbReference type="ARBA" id="ARBA00004342"/>
    </source>
</evidence>
<evidence type="ECO:0000256" key="12">
    <source>
        <dbReference type="ARBA" id="ARBA00049117"/>
    </source>
</evidence>
<dbReference type="GO" id="GO:0007165">
    <property type="term" value="P:signal transduction"/>
    <property type="evidence" value="ECO:0007669"/>
    <property type="project" value="InterPro"/>
</dbReference>
<evidence type="ECO:0000256" key="9">
    <source>
        <dbReference type="ARBA" id="ARBA00023288"/>
    </source>
</evidence>
<comment type="subcellular location">
    <subcellularLocation>
        <location evidence="1">Cell membrane</location>
        <topology evidence="1">Lipid-anchor</topology>
        <orientation evidence="1">Cytoplasmic side</orientation>
    </subcellularLocation>
</comment>
<dbReference type="Pfam" id="PF00071">
    <property type="entry name" value="Ras"/>
    <property type="match status" value="1"/>
</dbReference>
<evidence type="ECO:0000256" key="2">
    <source>
        <dbReference type="ARBA" id="ARBA00022481"/>
    </source>
</evidence>
<organism evidence="14 15">
    <name type="scientific">Microbotryum intermedium</name>
    <dbReference type="NCBI Taxonomy" id="269621"/>
    <lineage>
        <taxon>Eukaryota</taxon>
        <taxon>Fungi</taxon>
        <taxon>Dikarya</taxon>
        <taxon>Basidiomycota</taxon>
        <taxon>Pucciniomycotina</taxon>
        <taxon>Microbotryomycetes</taxon>
        <taxon>Microbotryales</taxon>
        <taxon>Microbotryaceae</taxon>
        <taxon>Microbotryum</taxon>
    </lineage>
</organism>
<dbReference type="PROSITE" id="PS51419">
    <property type="entry name" value="RAB"/>
    <property type="match status" value="1"/>
</dbReference>
<feature type="region of interest" description="Disordered" evidence="13">
    <location>
        <begin position="1"/>
        <end position="46"/>
    </location>
</feature>
<evidence type="ECO:0000256" key="4">
    <source>
        <dbReference type="ARBA" id="ARBA00022741"/>
    </source>
</evidence>
<dbReference type="InterPro" id="IPR005225">
    <property type="entry name" value="Small_GTP-bd"/>
</dbReference>
<dbReference type="InterPro" id="IPR027417">
    <property type="entry name" value="P-loop_NTPase"/>
</dbReference>
<dbReference type="FunFam" id="3.40.50.300:FF:000273">
    <property type="entry name" value="GTP-binding protein Rheb homolog"/>
    <property type="match status" value="1"/>
</dbReference>
<evidence type="ECO:0000256" key="13">
    <source>
        <dbReference type="SAM" id="MobiDB-lite"/>
    </source>
</evidence>
<evidence type="ECO:0000256" key="11">
    <source>
        <dbReference type="ARBA" id="ARBA00037969"/>
    </source>
</evidence>
<dbReference type="Proteomes" id="UP000198372">
    <property type="component" value="Unassembled WGS sequence"/>
</dbReference>
<evidence type="ECO:0000313" key="15">
    <source>
        <dbReference type="Proteomes" id="UP000198372"/>
    </source>
</evidence>
<evidence type="ECO:0000256" key="6">
    <source>
        <dbReference type="ARBA" id="ARBA00022842"/>
    </source>
</evidence>
<sequence>MTTPSGKIIPPRQRKIALLGSRSVDEGRAQDGASAAHESIREAEQSMREERRAVIGGRGGLGIASDAADRRAAIGSEGMTVGLIRSRAPIGRDGMDGQDVANANVGYFPGWEEGRRDRHGGDETTGDPCKSSLTVQFVDSHFVDSYYPTIENTFQKVVKYKGQDFNLDIIDTAGQDEFSILSSKHAVGLHGWVLVYSVSSRSSFEMIQIVREKILNYTGRENVPMVLVGNKSDLAVQRQVPKEEGAALAASWGMCGFTEASARHNENVSKIFELVVAQIEKDMNPEPEGPPKSGCQVM</sequence>
<dbReference type="STRING" id="269621.A0A238FKV2"/>
<keyword evidence="5" id="KW-0378">Hydrolase</keyword>
<reference evidence="15" key="1">
    <citation type="submission" date="2016-09" db="EMBL/GenBank/DDBJ databases">
        <authorList>
            <person name="Jeantristanb JTB J.-T."/>
            <person name="Ricardo R."/>
        </authorList>
    </citation>
    <scope>NUCLEOTIDE SEQUENCE [LARGE SCALE GENOMIC DNA]</scope>
</reference>
<dbReference type="GO" id="GO:0005886">
    <property type="term" value="C:plasma membrane"/>
    <property type="evidence" value="ECO:0007669"/>
    <property type="project" value="UniProtKB-SubCell"/>
</dbReference>
<dbReference type="OrthoDB" id="5976022at2759"/>
<keyword evidence="6" id="KW-0460">Magnesium</keyword>
<evidence type="ECO:0000256" key="7">
    <source>
        <dbReference type="ARBA" id="ARBA00023134"/>
    </source>
</evidence>
<comment type="similarity">
    <text evidence="11">Belongs to the small GTPase superfamily. Rheb family.</text>
</comment>
<dbReference type="InterPro" id="IPR020849">
    <property type="entry name" value="Small_GTPase_Ras-type"/>
</dbReference>
<keyword evidence="10" id="KW-0636">Prenylation</keyword>
<evidence type="ECO:0000313" key="14">
    <source>
        <dbReference type="EMBL" id="SCV71808.1"/>
    </source>
</evidence>
<dbReference type="NCBIfam" id="TIGR00231">
    <property type="entry name" value="small_GTP"/>
    <property type="match status" value="1"/>
</dbReference>
<dbReference type="PROSITE" id="PS51421">
    <property type="entry name" value="RAS"/>
    <property type="match status" value="1"/>
</dbReference>
<evidence type="ECO:0000256" key="8">
    <source>
        <dbReference type="ARBA" id="ARBA00023136"/>
    </source>
</evidence>
<evidence type="ECO:0000256" key="3">
    <source>
        <dbReference type="ARBA" id="ARBA00022723"/>
    </source>
</evidence>